<dbReference type="PANTHER" id="PTHR45663:SF11">
    <property type="entry name" value="GEO12009P1"/>
    <property type="match status" value="1"/>
</dbReference>
<organism evidence="2 3">
    <name type="scientific">Mortierella hygrophila</name>
    <dbReference type="NCBI Taxonomy" id="979708"/>
    <lineage>
        <taxon>Eukaryota</taxon>
        <taxon>Fungi</taxon>
        <taxon>Fungi incertae sedis</taxon>
        <taxon>Mucoromycota</taxon>
        <taxon>Mortierellomycotina</taxon>
        <taxon>Mortierellomycetes</taxon>
        <taxon>Mortierellales</taxon>
        <taxon>Mortierellaceae</taxon>
        <taxon>Mortierella</taxon>
    </lineage>
</organism>
<dbReference type="GO" id="GO:0015035">
    <property type="term" value="F:protein-disulfide reductase activity"/>
    <property type="evidence" value="ECO:0007669"/>
    <property type="project" value="TreeGrafter"/>
</dbReference>
<feature type="domain" description="Thioredoxin" evidence="1">
    <location>
        <begin position="15"/>
        <end position="137"/>
    </location>
</feature>
<name>A0A9P6FI57_9FUNG</name>
<dbReference type="AlphaFoldDB" id="A0A9P6FI57"/>
<comment type="caution">
    <text evidence="2">The sequence shown here is derived from an EMBL/GenBank/DDBJ whole genome shotgun (WGS) entry which is preliminary data.</text>
</comment>
<reference evidence="2" key="1">
    <citation type="journal article" date="2020" name="Fungal Divers.">
        <title>Resolving the Mortierellaceae phylogeny through synthesis of multi-gene phylogenetics and phylogenomics.</title>
        <authorList>
            <person name="Vandepol N."/>
            <person name="Liber J."/>
            <person name="Desiro A."/>
            <person name="Na H."/>
            <person name="Kennedy M."/>
            <person name="Barry K."/>
            <person name="Grigoriev I.V."/>
            <person name="Miller A.N."/>
            <person name="O'Donnell K."/>
            <person name="Stajich J.E."/>
            <person name="Bonito G."/>
        </authorList>
    </citation>
    <scope>NUCLEOTIDE SEQUENCE</scope>
    <source>
        <strain evidence="2">NRRL 2591</strain>
    </source>
</reference>
<dbReference type="GO" id="GO:0005737">
    <property type="term" value="C:cytoplasm"/>
    <property type="evidence" value="ECO:0007669"/>
    <property type="project" value="TreeGrafter"/>
</dbReference>
<gene>
    <name evidence="2" type="ORF">EC957_008149</name>
</gene>
<dbReference type="Proteomes" id="UP000723463">
    <property type="component" value="Unassembled WGS sequence"/>
</dbReference>
<dbReference type="Gene3D" id="3.40.30.10">
    <property type="entry name" value="Glutaredoxin"/>
    <property type="match status" value="1"/>
</dbReference>
<dbReference type="SUPFAM" id="SSF52833">
    <property type="entry name" value="Thioredoxin-like"/>
    <property type="match status" value="1"/>
</dbReference>
<dbReference type="EMBL" id="JAAAXW010000004">
    <property type="protein sequence ID" value="KAF9551480.1"/>
    <property type="molecule type" value="Genomic_DNA"/>
</dbReference>
<accession>A0A9P6FI57</accession>
<evidence type="ECO:0000313" key="2">
    <source>
        <dbReference type="EMBL" id="KAF9551480.1"/>
    </source>
</evidence>
<dbReference type="CDD" id="cd02947">
    <property type="entry name" value="TRX_family"/>
    <property type="match status" value="1"/>
</dbReference>
<dbReference type="Pfam" id="PF00085">
    <property type="entry name" value="Thioredoxin"/>
    <property type="match status" value="1"/>
</dbReference>
<keyword evidence="3" id="KW-1185">Reference proteome</keyword>
<protein>
    <recommendedName>
        <fullName evidence="1">Thioredoxin domain-containing protein</fullName>
    </recommendedName>
</protein>
<dbReference type="InterPro" id="IPR036249">
    <property type="entry name" value="Thioredoxin-like_sf"/>
</dbReference>
<proteinExistence type="predicted"/>
<evidence type="ECO:0000259" key="1">
    <source>
        <dbReference type="PROSITE" id="PS51352"/>
    </source>
</evidence>
<evidence type="ECO:0000313" key="3">
    <source>
        <dbReference type="Proteomes" id="UP000723463"/>
    </source>
</evidence>
<sequence length="139" mass="15231">MNSLRLLSRNVHNVARMNVQARSFQSSARFLNGQVNDASDETFQKLISVKETVIVDFHADWCRPCHMLDPIIRDAVKSTSGTTLVRVDVDECPQTAAKYSIASIPAVFALKNGDVAGKFVGALPKNAVKEFVESHATKA</sequence>
<dbReference type="PANTHER" id="PTHR45663">
    <property type="entry name" value="GEO12009P1"/>
    <property type="match status" value="1"/>
</dbReference>
<dbReference type="InterPro" id="IPR013766">
    <property type="entry name" value="Thioredoxin_domain"/>
</dbReference>
<dbReference type="PROSITE" id="PS51352">
    <property type="entry name" value="THIOREDOXIN_2"/>
    <property type="match status" value="1"/>
</dbReference>